<accession>A0AAD5C7G2</accession>
<proteinExistence type="predicted"/>
<dbReference type="Proteomes" id="UP001206925">
    <property type="component" value="Unassembled WGS sequence"/>
</dbReference>
<dbReference type="EMBL" id="JAMZMK010009204">
    <property type="protein sequence ID" value="KAI7736728.1"/>
    <property type="molecule type" value="Genomic_DNA"/>
</dbReference>
<protein>
    <submittedName>
        <fullName evidence="1">Uncharacterized protein</fullName>
    </submittedName>
</protein>
<sequence>MNMQTVSVVGRLRSCGLLKTRGLIGGKWTDAYDGKTIQNPLLIPLVIAVDTL</sequence>
<evidence type="ECO:0000313" key="1">
    <source>
        <dbReference type="EMBL" id="KAI7736728.1"/>
    </source>
</evidence>
<dbReference type="AlphaFoldDB" id="A0AAD5C7G2"/>
<comment type="caution">
    <text evidence="1">The sequence shown here is derived from an EMBL/GenBank/DDBJ whole genome shotgun (WGS) entry which is preliminary data.</text>
</comment>
<organism evidence="1 2">
    <name type="scientific">Ambrosia artemisiifolia</name>
    <name type="common">Common ragweed</name>
    <dbReference type="NCBI Taxonomy" id="4212"/>
    <lineage>
        <taxon>Eukaryota</taxon>
        <taxon>Viridiplantae</taxon>
        <taxon>Streptophyta</taxon>
        <taxon>Embryophyta</taxon>
        <taxon>Tracheophyta</taxon>
        <taxon>Spermatophyta</taxon>
        <taxon>Magnoliopsida</taxon>
        <taxon>eudicotyledons</taxon>
        <taxon>Gunneridae</taxon>
        <taxon>Pentapetalae</taxon>
        <taxon>asterids</taxon>
        <taxon>campanulids</taxon>
        <taxon>Asterales</taxon>
        <taxon>Asteraceae</taxon>
        <taxon>Asteroideae</taxon>
        <taxon>Heliantheae alliance</taxon>
        <taxon>Heliantheae</taxon>
        <taxon>Ambrosia</taxon>
    </lineage>
</organism>
<name>A0AAD5C7G2_AMBAR</name>
<reference evidence="1" key="1">
    <citation type="submission" date="2022-06" db="EMBL/GenBank/DDBJ databases">
        <title>Uncovering the hologenomic basis of an extraordinary plant invasion.</title>
        <authorList>
            <person name="Bieker V.C."/>
            <person name="Martin M.D."/>
            <person name="Gilbert T."/>
            <person name="Hodgins K."/>
            <person name="Battlay P."/>
            <person name="Petersen B."/>
            <person name="Wilson J."/>
        </authorList>
    </citation>
    <scope>NUCLEOTIDE SEQUENCE</scope>
    <source>
        <strain evidence="1">AA19_3_7</strain>
        <tissue evidence="1">Leaf</tissue>
    </source>
</reference>
<evidence type="ECO:0000313" key="2">
    <source>
        <dbReference type="Proteomes" id="UP001206925"/>
    </source>
</evidence>
<gene>
    <name evidence="1" type="ORF">M8C21_025803</name>
</gene>
<keyword evidence="2" id="KW-1185">Reference proteome</keyword>